<dbReference type="PANTHER" id="PTHR30344:SF1">
    <property type="entry name" value="6-PHOSPHOGLUCONOLACTONASE"/>
    <property type="match status" value="1"/>
</dbReference>
<evidence type="ECO:0000313" key="5">
    <source>
        <dbReference type="Proteomes" id="UP001371305"/>
    </source>
</evidence>
<dbReference type="PANTHER" id="PTHR30344">
    <property type="entry name" value="6-PHOSPHOGLUCONOLACTONASE-RELATED"/>
    <property type="match status" value="1"/>
</dbReference>
<feature type="chain" id="PRO_5045255452" evidence="3">
    <location>
        <begin position="23"/>
        <end position="409"/>
    </location>
</feature>
<reference evidence="4 5" key="1">
    <citation type="submission" date="2024-04" db="EMBL/GenBank/DDBJ databases">
        <title>Luteolibacter sp. isolated from soil.</title>
        <authorList>
            <person name="An J."/>
        </authorList>
    </citation>
    <scope>NUCLEOTIDE SEQUENCE [LARGE SCALE GENOMIC DNA]</scope>
    <source>
        <strain evidence="4 5">Y139</strain>
    </source>
</reference>
<evidence type="ECO:0000256" key="3">
    <source>
        <dbReference type="SAM" id="SignalP"/>
    </source>
</evidence>
<dbReference type="RefSeq" id="WP_341403185.1">
    <property type="nucleotide sequence ID" value="NZ_JBBUKT010000001.1"/>
</dbReference>
<feature type="signal peptide" evidence="3">
    <location>
        <begin position="1"/>
        <end position="22"/>
    </location>
</feature>
<dbReference type="InterPro" id="IPR015943">
    <property type="entry name" value="WD40/YVTN_repeat-like_dom_sf"/>
</dbReference>
<keyword evidence="2" id="KW-0119">Carbohydrate metabolism</keyword>
<dbReference type="InterPro" id="IPR011044">
    <property type="entry name" value="Quino_amine_DH_bsu"/>
</dbReference>
<dbReference type="InterPro" id="IPR050282">
    <property type="entry name" value="Cycloisomerase_2"/>
</dbReference>
<protein>
    <submittedName>
        <fullName evidence="4">Beta-propeller fold lactonase family protein</fullName>
    </submittedName>
</protein>
<organism evidence="4 5">
    <name type="scientific">Luteolibacter soli</name>
    <dbReference type="NCBI Taxonomy" id="3135280"/>
    <lineage>
        <taxon>Bacteria</taxon>
        <taxon>Pseudomonadati</taxon>
        <taxon>Verrucomicrobiota</taxon>
        <taxon>Verrucomicrobiia</taxon>
        <taxon>Verrucomicrobiales</taxon>
        <taxon>Verrucomicrobiaceae</taxon>
        <taxon>Luteolibacter</taxon>
    </lineage>
</organism>
<dbReference type="EMBL" id="JBBUKT010000001">
    <property type="protein sequence ID" value="MEK7949767.1"/>
    <property type="molecule type" value="Genomic_DNA"/>
</dbReference>
<comment type="caution">
    <text evidence="4">The sequence shown here is derived from an EMBL/GenBank/DDBJ whole genome shotgun (WGS) entry which is preliminary data.</text>
</comment>
<dbReference type="InterPro" id="IPR019405">
    <property type="entry name" value="Lactonase_7-beta_prop"/>
</dbReference>
<name>A0ABU9APY9_9BACT</name>
<comment type="similarity">
    <text evidence="1">Belongs to the cycloisomerase 2 family.</text>
</comment>
<evidence type="ECO:0000256" key="2">
    <source>
        <dbReference type="ARBA" id="ARBA00022526"/>
    </source>
</evidence>
<keyword evidence="3" id="KW-0732">Signal</keyword>
<keyword evidence="2" id="KW-0313">Glucose metabolism</keyword>
<keyword evidence="5" id="KW-1185">Reference proteome</keyword>
<evidence type="ECO:0000256" key="1">
    <source>
        <dbReference type="ARBA" id="ARBA00005564"/>
    </source>
</evidence>
<dbReference type="SUPFAM" id="SSF50969">
    <property type="entry name" value="YVTN repeat-like/Quinoprotein amine dehydrogenase"/>
    <property type="match status" value="1"/>
</dbReference>
<proteinExistence type="inferred from homology"/>
<dbReference type="Proteomes" id="UP001371305">
    <property type="component" value="Unassembled WGS sequence"/>
</dbReference>
<evidence type="ECO:0000313" key="4">
    <source>
        <dbReference type="EMBL" id="MEK7949767.1"/>
    </source>
</evidence>
<dbReference type="Pfam" id="PF10282">
    <property type="entry name" value="Lactonase"/>
    <property type="match status" value="2"/>
</dbReference>
<dbReference type="Gene3D" id="2.130.10.10">
    <property type="entry name" value="YVTN repeat-like/Quinoprotein amine dehydrogenase"/>
    <property type="match status" value="2"/>
</dbReference>
<accession>A0ABU9APY9</accession>
<gene>
    <name evidence="4" type="ORF">WKV53_04650</name>
</gene>
<sequence length="409" mass="42028">MKSHLPSVFLASCFLAALPAMAASGSGGGVGPGEDFAPTPGIPVEPPAKPGLIQTLTHEDFSGVTSITLAPGGKHAYAASFHKGLITLMVRNPLSGRLTHVKSITADHYGGAVSFRLSKDGKLGAASAFGSESLILFSRDPESGALTETDHAGGADKPMAGLGFCIDNVFSPDGKFVYAVGADSIVSFKIVDGKLVHVETLTEAVEADAEGNPKMPRMSGARGVAVTPDGKTLLSSWNNSGVVLVHSRDLETGKLTLLQSISNGAGADAGLLGVMHVTVSPDGAFAYTSSGRFGGENAVCVFSIEQKTGKLNFIQCLTGKDLPPDYDGGNEIVVSPDGFQVAVACTLSDCLTRFNRDPENGKLTAGKSFACGPPANPGACGVIYDSTGGHILVADENSSSIVAFRNLTR</sequence>